<feature type="compositionally biased region" description="Low complexity" evidence="5">
    <location>
        <begin position="8"/>
        <end position="17"/>
    </location>
</feature>
<dbReference type="CDD" id="cd00067">
    <property type="entry name" value="GAL4"/>
    <property type="match status" value="1"/>
</dbReference>
<keyword evidence="4" id="KW-0539">Nucleus</keyword>
<evidence type="ECO:0000256" key="5">
    <source>
        <dbReference type="SAM" id="MobiDB-lite"/>
    </source>
</evidence>
<gene>
    <name evidence="7" type="ORF">EYC80_000627</name>
</gene>
<dbReference type="EMBL" id="VIGI01000005">
    <property type="protein sequence ID" value="KAB8300456.1"/>
    <property type="molecule type" value="Genomic_DNA"/>
</dbReference>
<proteinExistence type="predicted"/>
<accession>A0A5N6KB73</accession>
<evidence type="ECO:0000313" key="7">
    <source>
        <dbReference type="EMBL" id="KAB8300456.1"/>
    </source>
</evidence>
<dbReference type="Pfam" id="PF11951">
    <property type="entry name" value="Fungal_trans_2"/>
    <property type="match status" value="1"/>
</dbReference>
<dbReference type="GO" id="GO:0000981">
    <property type="term" value="F:DNA-binding transcription factor activity, RNA polymerase II-specific"/>
    <property type="evidence" value="ECO:0007669"/>
    <property type="project" value="InterPro"/>
</dbReference>
<dbReference type="InterPro" id="IPR001138">
    <property type="entry name" value="Zn2Cys6_DnaBD"/>
</dbReference>
<feature type="region of interest" description="Disordered" evidence="5">
    <location>
        <begin position="1"/>
        <end position="34"/>
    </location>
</feature>
<evidence type="ECO:0000256" key="2">
    <source>
        <dbReference type="ARBA" id="ARBA00023125"/>
    </source>
</evidence>
<keyword evidence="3" id="KW-0804">Transcription</keyword>
<name>A0A5N6KB73_MONLA</name>
<dbReference type="InterPro" id="IPR021858">
    <property type="entry name" value="Fun_TF"/>
</dbReference>
<protein>
    <recommendedName>
        <fullName evidence="6">Zn(2)-C6 fungal-type domain-containing protein</fullName>
    </recommendedName>
</protein>
<evidence type="ECO:0000313" key="8">
    <source>
        <dbReference type="Proteomes" id="UP000326757"/>
    </source>
</evidence>
<dbReference type="InterPro" id="IPR050675">
    <property type="entry name" value="OAF3"/>
</dbReference>
<dbReference type="PANTHER" id="PTHR31069:SF28">
    <property type="entry name" value="ZN(II)2CYS6 TRANSCRIPTION FACTOR (EUROFUNG)"/>
    <property type="match status" value="1"/>
</dbReference>
<comment type="caution">
    <text evidence="7">The sequence shown here is derived from an EMBL/GenBank/DDBJ whole genome shotgun (WGS) entry which is preliminary data.</text>
</comment>
<evidence type="ECO:0000256" key="1">
    <source>
        <dbReference type="ARBA" id="ARBA00023015"/>
    </source>
</evidence>
<dbReference type="AlphaFoldDB" id="A0A5N6KB73"/>
<reference evidence="7 8" key="1">
    <citation type="submission" date="2019-06" db="EMBL/GenBank/DDBJ databases">
        <title>Genome Sequence of the Brown Rot Fungal Pathogen Monilinia laxa.</title>
        <authorList>
            <person name="De Miccolis Angelini R.M."/>
            <person name="Landi L."/>
            <person name="Abate D."/>
            <person name="Pollastro S."/>
            <person name="Romanazzi G."/>
            <person name="Faretra F."/>
        </authorList>
    </citation>
    <scope>NUCLEOTIDE SEQUENCE [LARGE SCALE GENOMIC DNA]</scope>
    <source>
        <strain evidence="7 8">Mlax316</strain>
    </source>
</reference>
<dbReference type="GO" id="GO:0008270">
    <property type="term" value="F:zinc ion binding"/>
    <property type="evidence" value="ECO:0007669"/>
    <property type="project" value="InterPro"/>
</dbReference>
<dbReference type="PROSITE" id="PS50048">
    <property type="entry name" value="ZN2_CY6_FUNGAL_2"/>
    <property type="match status" value="1"/>
</dbReference>
<feature type="domain" description="Zn(2)-C6 fungal-type" evidence="6">
    <location>
        <begin position="36"/>
        <end position="65"/>
    </location>
</feature>
<evidence type="ECO:0000256" key="4">
    <source>
        <dbReference type="ARBA" id="ARBA00023242"/>
    </source>
</evidence>
<dbReference type="PANTHER" id="PTHR31069">
    <property type="entry name" value="OLEATE-ACTIVATED TRANSCRIPTION FACTOR 1-RELATED"/>
    <property type="match status" value="1"/>
</dbReference>
<dbReference type="Proteomes" id="UP000326757">
    <property type="component" value="Unassembled WGS sequence"/>
</dbReference>
<keyword evidence="8" id="KW-1185">Reference proteome</keyword>
<dbReference type="Gene3D" id="4.10.240.10">
    <property type="entry name" value="Zn(2)-C6 fungal-type DNA-binding domain"/>
    <property type="match status" value="1"/>
</dbReference>
<dbReference type="InterPro" id="IPR036864">
    <property type="entry name" value="Zn2-C6_fun-type_DNA-bd_sf"/>
</dbReference>
<organism evidence="7 8">
    <name type="scientific">Monilinia laxa</name>
    <name type="common">Brown rot fungus</name>
    <name type="synonym">Sclerotinia laxa</name>
    <dbReference type="NCBI Taxonomy" id="61186"/>
    <lineage>
        <taxon>Eukaryota</taxon>
        <taxon>Fungi</taxon>
        <taxon>Dikarya</taxon>
        <taxon>Ascomycota</taxon>
        <taxon>Pezizomycotina</taxon>
        <taxon>Leotiomycetes</taxon>
        <taxon>Helotiales</taxon>
        <taxon>Sclerotiniaceae</taxon>
        <taxon>Monilinia</taxon>
    </lineage>
</organism>
<dbReference type="SUPFAM" id="SSF57701">
    <property type="entry name" value="Zn2/Cys6 DNA-binding domain"/>
    <property type="match status" value="1"/>
</dbReference>
<evidence type="ECO:0000259" key="6">
    <source>
        <dbReference type="PROSITE" id="PS50048"/>
    </source>
</evidence>
<dbReference type="OrthoDB" id="3431704at2759"/>
<dbReference type="Pfam" id="PF00172">
    <property type="entry name" value="Zn_clus"/>
    <property type="match status" value="1"/>
</dbReference>
<sequence>MTLPVACPPSSASSDPPTVAQRKRRRRAPASGASDDCFACTKRNVKCDRRRPYCSQCLEVGNECSGYKTQLTWGVGVASRGKLRGLSLPVAKSPPAPKSPPITRPRAASTIARTLEKSDEGVRVKLENAGSVSVSPFMTYDFVNMAPHGNPSTTQISDWNISAPSHEFTIPKYHPDTQQRQMQRQLPPQLHRIHTLSIGRPEGLGLSSSVDSLSPYPDSEYVSPISQSFQNDEGPFLNSPAAMYSSYSSRNTSITDQGSDIMGNSRGPTSCPDQFYAQSEMGSSISSHQNMYDIAEGRQPQRSHQESSVHEIFYDDEMLGIQNSQEPDSFATSARSSHFGWTSINEDDVDSPTSETDTYHHITGHDSMSSSFTSEMSPRISFFLDYYEKIICPSVVVIDSPSNPYREHILALASSSRSLQHAICALAACNLRMKRKQSLGQDHWRQPVELELQDRINGGPIGRPVCVRRSSTQTTLGESTSTDLSLQEEYQHRSLAVSLLNEQLSDPSKARHDCVLATLFILCHYRMCESGIAQFRTQFAGVKKILGMRECGAETGNWGWMESLFTYFDGIAASINDRESQLCGGYLEMLSNPSNPNYAIENMAGCDAVLFKTIAKLGRLNLLSQHRPVMNDSITSPQHQNHMHQTSGLHRPRLAGQDLVDFYNLHSVSFDGNGFASTMALDDEHTIPIQNLTSLSPTCSPTSSPTSYMSSDGTRAAFWAEWKAARLALQEWEFSPSRIVSSLPVTPTPTQLRDFGYISEAFRYSALLYTERLACPNTPSSHLNFQNLVSQVLFYVTSLETNSGCEKFLLWPLFISGSECINELQQSIVRSKCREIMGRSGYLNNLAGLEVLEKLWAEGKDGRSSPDGMRNQMGPFRWSKHMEGAEGEWIMLFSLLQQVGGSLNPVAWGGSGRLMAGIMGMGDWMGMKNRFGARRHGCGKRMMTPKLCYDYVCILCVTNISRELQDICGENDA</sequence>
<keyword evidence="2" id="KW-0238">DNA-binding</keyword>
<evidence type="ECO:0000256" key="3">
    <source>
        <dbReference type="ARBA" id="ARBA00023163"/>
    </source>
</evidence>
<keyword evidence="1" id="KW-0805">Transcription regulation</keyword>
<dbReference type="GO" id="GO:0003677">
    <property type="term" value="F:DNA binding"/>
    <property type="evidence" value="ECO:0007669"/>
    <property type="project" value="UniProtKB-KW"/>
</dbReference>